<dbReference type="Gene3D" id="3.40.50.2300">
    <property type="match status" value="2"/>
</dbReference>
<dbReference type="InterPro" id="IPR007443">
    <property type="entry name" value="LpoA"/>
</dbReference>
<reference evidence="2 3" key="1">
    <citation type="submission" date="2018-03" db="EMBL/GenBank/DDBJ databases">
        <title>Arenimonas caeni sp. nov., isolated from activated sludge.</title>
        <authorList>
            <person name="Liu H."/>
        </authorList>
    </citation>
    <scope>NUCLEOTIDE SEQUENCE [LARGE SCALE GENOMIC DNA]</scope>
    <source>
        <strain evidence="3">z29</strain>
    </source>
</reference>
<dbReference type="GO" id="GO:0030234">
    <property type="term" value="F:enzyme regulator activity"/>
    <property type="evidence" value="ECO:0007669"/>
    <property type="project" value="TreeGrafter"/>
</dbReference>
<dbReference type="GO" id="GO:0009252">
    <property type="term" value="P:peptidoglycan biosynthetic process"/>
    <property type="evidence" value="ECO:0007669"/>
    <property type="project" value="TreeGrafter"/>
</dbReference>
<dbReference type="EMBL" id="PVLF01000002">
    <property type="protein sequence ID" value="PRH83521.1"/>
    <property type="molecule type" value="Genomic_DNA"/>
</dbReference>
<dbReference type="Proteomes" id="UP000241736">
    <property type="component" value="Unassembled WGS sequence"/>
</dbReference>
<dbReference type="Pfam" id="PF04348">
    <property type="entry name" value="LppC"/>
    <property type="match status" value="2"/>
</dbReference>
<evidence type="ECO:0000313" key="2">
    <source>
        <dbReference type="EMBL" id="PRH83521.1"/>
    </source>
</evidence>
<dbReference type="PANTHER" id="PTHR38038:SF1">
    <property type="entry name" value="PENICILLIN-BINDING PROTEIN ACTIVATOR LPOA"/>
    <property type="match status" value="1"/>
</dbReference>
<dbReference type="CDD" id="cd06339">
    <property type="entry name" value="PBP1_YraM_LppC_lipoprotein-like"/>
    <property type="match status" value="1"/>
</dbReference>
<dbReference type="SUPFAM" id="SSF53822">
    <property type="entry name" value="Periplasmic binding protein-like I"/>
    <property type="match status" value="1"/>
</dbReference>
<protein>
    <submittedName>
        <fullName evidence="2">LppC family lipoprotein</fullName>
    </submittedName>
</protein>
<dbReference type="AlphaFoldDB" id="A0A2P6MC35"/>
<accession>A0A2P6MC35</accession>
<evidence type="ECO:0000313" key="3">
    <source>
        <dbReference type="Proteomes" id="UP000241736"/>
    </source>
</evidence>
<organism evidence="2 3">
    <name type="scientific">Arenimonas caeni</name>
    <dbReference type="NCBI Taxonomy" id="2058085"/>
    <lineage>
        <taxon>Bacteria</taxon>
        <taxon>Pseudomonadati</taxon>
        <taxon>Pseudomonadota</taxon>
        <taxon>Gammaproteobacteria</taxon>
        <taxon>Lysobacterales</taxon>
        <taxon>Lysobacteraceae</taxon>
        <taxon>Arenimonas</taxon>
    </lineage>
</organism>
<proteinExistence type="predicted"/>
<keyword evidence="1" id="KW-0472">Membrane</keyword>
<dbReference type="PANTHER" id="PTHR38038">
    <property type="entry name" value="PENICILLIN-BINDING PROTEIN ACTIVATOR LPOA"/>
    <property type="match status" value="1"/>
</dbReference>
<dbReference type="OrthoDB" id="6708821at2"/>
<gene>
    <name evidence="2" type="ORF">C6N40_02415</name>
</gene>
<evidence type="ECO:0000256" key="1">
    <source>
        <dbReference type="ARBA" id="ARBA00023136"/>
    </source>
</evidence>
<keyword evidence="3" id="KW-1185">Reference proteome</keyword>
<dbReference type="InterPro" id="IPR028082">
    <property type="entry name" value="Peripla_BP_I"/>
</dbReference>
<comment type="caution">
    <text evidence="2">The sequence shown here is derived from an EMBL/GenBank/DDBJ whole genome shotgun (WGS) entry which is preliminary data.</text>
</comment>
<name>A0A2P6MC35_9GAMM</name>
<sequence length="624" mass="64628">MGVATTCSAPACTVVMTAPSVCTGYHLTRQPIRTPTMLRTAPLLLAIALLAGCASVSVQREPSATSTAPAAAPTPASRLAEEGRHAEAAAAYAALAAESRGAARERAWLRAAWQHRLAGNEAAAREAWSNVPRRRLEGRDALLHDLLGAGFQLRGGRADAALALLGQSRASVPGELAADWHGQRADALRQLGRGFDAAGELAWLAALQSGEARVATVGEIVSLLSAETDASLSAKAAALPTGHPLYAYAGRTLSQRGLPLPRPYDRAGSTPALDALPPAEPDGYRPPERLAVLLPLSGPLATAGQSVREGVLAAYYAEPRRRPALRFYDTAAPGGLREALARATADGAQMLIGPLSREEVNTVFATPELSLPTVALNRGGNATTPGSASFALAPEDEGVAAAERLLERGQRRVLVVTQADENARRALESFRAHLAAGGGEVIGEVMVSPDNPDYVPALQQAVASAGGLRPDALFLSLKAAEARLLASQVEPAGLVGVPRVATSLILSGANLRLDVELEGIEYPELPWLIGLRGGLPDADTLGSTLPAAQGGGARLFAFGVDAWRLASYLDRLVSDPGAQVRGATGELTLDATGLVRRKPAWAVFSGGRPRPAPDGALLPDAGAP</sequence>
<dbReference type="GO" id="GO:0031241">
    <property type="term" value="C:periplasmic side of cell outer membrane"/>
    <property type="evidence" value="ECO:0007669"/>
    <property type="project" value="TreeGrafter"/>
</dbReference>
<keyword evidence="2" id="KW-0449">Lipoprotein</keyword>